<dbReference type="NCBIfam" id="TIGR03567">
    <property type="entry name" value="FMN_reduc_SsuE"/>
    <property type="match status" value="1"/>
</dbReference>
<sequence>MTKVLLISGSPTSQSRLNGVLQYAGDYLQSEDFEVEVLSVIDLPPEDLIFAKFQSEAILAANKKVEEADVIIVSSQVYKASFTGVLKTYLDLLPQKAFENKIVFPLVLGGSVAHLLTIEYSFKPVLTVLGADVVLSGAYLVDSGISWGQAGKVEFDQATEDRLVRALDRLKHEIQLRLAGGKALEG</sequence>
<evidence type="ECO:0000256" key="3">
    <source>
        <dbReference type="ARBA" id="ARBA00023002"/>
    </source>
</evidence>
<dbReference type="GO" id="GO:0052873">
    <property type="term" value="F:FMN reductase (NADPH) activity"/>
    <property type="evidence" value="ECO:0007669"/>
    <property type="project" value="UniProtKB-EC"/>
</dbReference>
<dbReference type="SUPFAM" id="SSF52218">
    <property type="entry name" value="Flavoproteins"/>
    <property type="match status" value="1"/>
</dbReference>
<dbReference type="EMBL" id="JAMBOL010000003">
    <property type="protein sequence ID" value="MCM3713722.1"/>
    <property type="molecule type" value="Genomic_DNA"/>
</dbReference>
<dbReference type="EC" id="1.5.1.38" evidence="5"/>
<evidence type="ECO:0000259" key="4">
    <source>
        <dbReference type="Pfam" id="PF03358"/>
    </source>
</evidence>
<dbReference type="Gene3D" id="3.40.50.360">
    <property type="match status" value="1"/>
</dbReference>
<organism evidence="5 6">
    <name type="scientific">Halalkalibacter oceani</name>
    <dbReference type="NCBI Taxonomy" id="1653776"/>
    <lineage>
        <taxon>Bacteria</taxon>
        <taxon>Bacillati</taxon>
        <taxon>Bacillota</taxon>
        <taxon>Bacilli</taxon>
        <taxon>Bacillales</taxon>
        <taxon>Bacillaceae</taxon>
        <taxon>Halalkalibacter</taxon>
    </lineage>
</organism>
<dbReference type="AlphaFoldDB" id="A0A9X2INU0"/>
<reference evidence="5" key="1">
    <citation type="submission" date="2022-05" db="EMBL/GenBank/DDBJ databases">
        <title>Comparative Genomics of Spacecraft Associated Microbes.</title>
        <authorList>
            <person name="Tran M.T."/>
            <person name="Wright A."/>
            <person name="Seuylemezian A."/>
            <person name="Eisen J."/>
            <person name="Coil D."/>
        </authorList>
    </citation>
    <scope>NUCLEOTIDE SEQUENCE</scope>
    <source>
        <strain evidence="5">214.1.1</strain>
    </source>
</reference>
<keyword evidence="1" id="KW-0285">Flavoprotein</keyword>
<dbReference type="RefSeq" id="WP_251222515.1">
    <property type="nucleotide sequence ID" value="NZ_JAMBOL010000003.1"/>
</dbReference>
<comment type="caution">
    <text evidence="5">The sequence shown here is derived from an EMBL/GenBank/DDBJ whole genome shotgun (WGS) entry which is preliminary data.</text>
</comment>
<dbReference type="InterPro" id="IPR020048">
    <property type="entry name" value="NADPH-dep_FMN_reduc_SsuE"/>
</dbReference>
<dbReference type="PANTHER" id="PTHR43408:SF1">
    <property type="entry name" value="FMN REDUCTASE (NADPH)"/>
    <property type="match status" value="1"/>
</dbReference>
<dbReference type="GO" id="GO:0046306">
    <property type="term" value="P:alkanesulfonate catabolic process"/>
    <property type="evidence" value="ECO:0007669"/>
    <property type="project" value="InterPro"/>
</dbReference>
<gene>
    <name evidence="5" type="primary">ssuE</name>
    <name evidence="5" type="ORF">M3202_06460</name>
</gene>
<accession>A0A9X2INU0</accession>
<name>A0A9X2INU0_9BACI</name>
<evidence type="ECO:0000313" key="6">
    <source>
        <dbReference type="Proteomes" id="UP001139179"/>
    </source>
</evidence>
<feature type="domain" description="NADPH-dependent FMN reductase-like" evidence="4">
    <location>
        <begin position="2"/>
        <end position="143"/>
    </location>
</feature>
<dbReference type="PANTHER" id="PTHR43408">
    <property type="entry name" value="FMN REDUCTASE (NADPH)"/>
    <property type="match status" value="1"/>
</dbReference>
<dbReference type="InterPro" id="IPR029039">
    <property type="entry name" value="Flavoprotein-like_sf"/>
</dbReference>
<proteinExistence type="predicted"/>
<keyword evidence="3 5" id="KW-0560">Oxidoreductase</keyword>
<evidence type="ECO:0000313" key="5">
    <source>
        <dbReference type="EMBL" id="MCM3713722.1"/>
    </source>
</evidence>
<evidence type="ECO:0000256" key="1">
    <source>
        <dbReference type="ARBA" id="ARBA00022630"/>
    </source>
</evidence>
<dbReference type="InterPro" id="IPR051814">
    <property type="entry name" value="NAD(P)H-dep_FMN_reductase"/>
</dbReference>
<keyword evidence="2" id="KW-0288">FMN</keyword>
<protein>
    <submittedName>
        <fullName evidence="5">NADPH-dependent FMN reductase</fullName>
        <ecNumber evidence="5">1.5.1.38</ecNumber>
    </submittedName>
</protein>
<keyword evidence="6" id="KW-1185">Reference proteome</keyword>
<dbReference type="InterPro" id="IPR005025">
    <property type="entry name" value="FMN_Rdtase-like_dom"/>
</dbReference>
<evidence type="ECO:0000256" key="2">
    <source>
        <dbReference type="ARBA" id="ARBA00022643"/>
    </source>
</evidence>
<dbReference type="Pfam" id="PF03358">
    <property type="entry name" value="FMN_red"/>
    <property type="match status" value="1"/>
</dbReference>
<dbReference type="Proteomes" id="UP001139179">
    <property type="component" value="Unassembled WGS sequence"/>
</dbReference>